<accession>A0AAD2PXS4</accession>
<comment type="caution">
    <text evidence="2">The sequence shown here is derived from an EMBL/GenBank/DDBJ whole genome shotgun (WGS) entry which is preliminary data.</text>
</comment>
<evidence type="ECO:0000313" key="2">
    <source>
        <dbReference type="EMBL" id="CAJ1967672.1"/>
    </source>
</evidence>
<dbReference type="Gene3D" id="3.40.50.11350">
    <property type="match status" value="1"/>
</dbReference>
<organism evidence="2 3">
    <name type="scientific">Cylindrotheca closterium</name>
    <dbReference type="NCBI Taxonomy" id="2856"/>
    <lineage>
        <taxon>Eukaryota</taxon>
        <taxon>Sar</taxon>
        <taxon>Stramenopiles</taxon>
        <taxon>Ochrophyta</taxon>
        <taxon>Bacillariophyta</taxon>
        <taxon>Bacillariophyceae</taxon>
        <taxon>Bacillariophycidae</taxon>
        <taxon>Bacillariales</taxon>
        <taxon>Bacillariaceae</taxon>
        <taxon>Cylindrotheca</taxon>
    </lineage>
</organism>
<name>A0AAD2PXS4_9STRA</name>
<keyword evidence="3" id="KW-1185">Reference proteome</keyword>
<proteinExistence type="predicted"/>
<evidence type="ECO:0000256" key="1">
    <source>
        <dbReference type="SAM" id="MobiDB-lite"/>
    </source>
</evidence>
<evidence type="ECO:0008006" key="4">
    <source>
        <dbReference type="Google" id="ProtNLM"/>
    </source>
</evidence>
<protein>
    <recommendedName>
        <fullName evidence="4">O-fucosyltransferase family protein</fullName>
    </recommendedName>
</protein>
<dbReference type="EMBL" id="CAKOGP040002336">
    <property type="protein sequence ID" value="CAJ1967672.1"/>
    <property type="molecule type" value="Genomic_DNA"/>
</dbReference>
<dbReference type="Proteomes" id="UP001295423">
    <property type="component" value="Unassembled WGS sequence"/>
</dbReference>
<gene>
    <name evidence="2" type="ORF">CYCCA115_LOCUS22884</name>
</gene>
<feature type="compositionally biased region" description="Polar residues" evidence="1">
    <location>
        <begin position="81"/>
        <end position="90"/>
    </location>
</feature>
<evidence type="ECO:0000313" key="3">
    <source>
        <dbReference type="Proteomes" id="UP001295423"/>
    </source>
</evidence>
<dbReference type="AlphaFoldDB" id="A0AAD2PXS4"/>
<sequence>MDTFNHIPKGRRKKSVTRLTNKAKVLAILLLLCIPSISRSSNLIAILPQGRDDSGYQTPRSRASNDLSQPQEEEHAAVPEQAQQAPDSASANQLQVYNADAYEHQLQEAMEVLPDIETASYVFEFYSGLNNQLMRFLGILSLAASEGYRQYLDPSILWKDTFGTNEKISHHKLWDVAHWNTFYPNVPRLVKYDPKYHPHVMEVGKVIEMEGGIRIKVPEVTYNVTWDVWENRSITKPAPSGQNRHQSLNSYNQMMRFHDRNSNHPEKTRQFSFYKPMIAGALKPHPFLQHLVDREKAKLGAGGKFMAFHARVEPDMARQDRVCTSLKVWNLTEILDGIYKQFPEPPVNTVLMQFNRKYMEDESKRTTNIDKYTVLNHQNLKVINRVVNEGMWDGRVNVVEAGSSLVEEAGDPFYKRYSSISGGIVNMFLAIHSDIFIGTEVSTYSVIAANARFHRGLLENYFFVPEGLKEVARTKQYRFAC</sequence>
<feature type="region of interest" description="Disordered" evidence="1">
    <location>
        <begin position="49"/>
        <end position="90"/>
    </location>
</feature>
<reference evidence="2" key="1">
    <citation type="submission" date="2023-08" db="EMBL/GenBank/DDBJ databases">
        <authorList>
            <person name="Audoor S."/>
            <person name="Bilcke G."/>
        </authorList>
    </citation>
    <scope>NUCLEOTIDE SEQUENCE</scope>
</reference>
<feature type="compositionally biased region" description="Polar residues" evidence="1">
    <location>
        <begin position="55"/>
        <end position="70"/>
    </location>
</feature>